<proteinExistence type="predicted"/>
<dbReference type="PANTHER" id="PTHR33887:SF1">
    <property type="entry name" value="GENE 867-RELATED"/>
    <property type="match status" value="1"/>
</dbReference>
<feature type="compositionally biased region" description="Basic and acidic residues" evidence="1">
    <location>
        <begin position="112"/>
        <end position="124"/>
    </location>
</feature>
<organism evidence="2 3">
    <name type="scientific">Lates japonicus</name>
    <name type="common">Japanese lates</name>
    <dbReference type="NCBI Taxonomy" id="270547"/>
    <lineage>
        <taxon>Eukaryota</taxon>
        <taxon>Metazoa</taxon>
        <taxon>Chordata</taxon>
        <taxon>Craniata</taxon>
        <taxon>Vertebrata</taxon>
        <taxon>Euteleostomi</taxon>
        <taxon>Actinopterygii</taxon>
        <taxon>Neopterygii</taxon>
        <taxon>Teleostei</taxon>
        <taxon>Neoteleostei</taxon>
        <taxon>Acanthomorphata</taxon>
        <taxon>Carangaria</taxon>
        <taxon>Carangaria incertae sedis</taxon>
        <taxon>Centropomidae</taxon>
        <taxon>Lates</taxon>
    </lineage>
</organism>
<feature type="compositionally biased region" description="Polar residues" evidence="1">
    <location>
        <begin position="129"/>
        <end position="153"/>
    </location>
</feature>
<dbReference type="PANTHER" id="PTHR33887">
    <property type="entry name" value="PB1 DOMAIN-CONTAINING PROTEIN"/>
    <property type="match status" value="1"/>
</dbReference>
<feature type="region of interest" description="Disordered" evidence="1">
    <location>
        <begin position="112"/>
        <end position="153"/>
    </location>
</feature>
<dbReference type="AlphaFoldDB" id="A0AAD3NLC0"/>
<evidence type="ECO:0000313" key="3">
    <source>
        <dbReference type="Proteomes" id="UP001279410"/>
    </source>
</evidence>
<name>A0AAD3NLC0_LATJO</name>
<protein>
    <submittedName>
        <fullName evidence="2">Uncharacterized protein</fullName>
    </submittedName>
</protein>
<dbReference type="InterPro" id="IPR039471">
    <property type="entry name" value="CXorf65-like"/>
</dbReference>
<evidence type="ECO:0000313" key="2">
    <source>
        <dbReference type="EMBL" id="GLD73116.1"/>
    </source>
</evidence>
<dbReference type="EMBL" id="BRZM01001408">
    <property type="protein sequence ID" value="GLD73116.1"/>
    <property type="molecule type" value="Genomic_DNA"/>
</dbReference>
<evidence type="ECO:0000256" key="1">
    <source>
        <dbReference type="SAM" id="MobiDB-lite"/>
    </source>
</evidence>
<accession>A0AAD3NLC0</accession>
<dbReference type="Proteomes" id="UP001279410">
    <property type="component" value="Unassembled WGS sequence"/>
</dbReference>
<dbReference type="Pfam" id="PF15874">
    <property type="entry name" value="Il2rg"/>
    <property type="match status" value="1"/>
</dbReference>
<reference evidence="2" key="1">
    <citation type="submission" date="2022-08" db="EMBL/GenBank/DDBJ databases">
        <title>Genome sequencing of akame (Lates japonicus).</title>
        <authorList>
            <person name="Hashiguchi Y."/>
            <person name="Takahashi H."/>
        </authorList>
    </citation>
    <scope>NUCLEOTIDE SEQUENCE</scope>
    <source>
        <strain evidence="2">Kochi</strain>
    </source>
</reference>
<keyword evidence="3" id="KW-1185">Reference proteome</keyword>
<gene>
    <name evidence="2" type="ORF">AKAME5_002444100</name>
</gene>
<sequence>MFVTILFGDSRMEMFNLNCKLIHFIHHMKKRCGLDFKGEILKCVDLMDSSGSVMNLEVKQHSVDLASSVLEERQCYVLLQVCRDDDTGGQRYVSLLNNYSQSHPELTELLKKLSNPNKERDRKTRGGRTQRSSPAKQTRSKDISANNKTQHIK</sequence>
<comment type="caution">
    <text evidence="2">The sequence shown here is derived from an EMBL/GenBank/DDBJ whole genome shotgun (WGS) entry which is preliminary data.</text>
</comment>